<name>A0A7C8YMJ8_OPUST</name>
<reference evidence="1" key="1">
    <citation type="journal article" date="2013" name="J. Plant Res.">
        <title>Effect of fungi and light on seed germination of three Opuntia species from semiarid lands of central Mexico.</title>
        <authorList>
            <person name="Delgado-Sanchez P."/>
            <person name="Jimenez-Bremont J.F."/>
            <person name="Guerrero-Gonzalez Mde L."/>
            <person name="Flores J."/>
        </authorList>
    </citation>
    <scope>NUCLEOTIDE SEQUENCE</scope>
    <source>
        <tissue evidence="1">Cladode</tissue>
    </source>
</reference>
<protein>
    <submittedName>
        <fullName evidence="1">Uncharacterized protein</fullName>
    </submittedName>
</protein>
<proteinExistence type="predicted"/>
<evidence type="ECO:0000313" key="1">
    <source>
        <dbReference type="EMBL" id="MBA4622058.1"/>
    </source>
</evidence>
<organism evidence="1">
    <name type="scientific">Opuntia streptacantha</name>
    <name type="common">Prickly pear cactus</name>
    <name type="synonym">Opuntia cardona</name>
    <dbReference type="NCBI Taxonomy" id="393608"/>
    <lineage>
        <taxon>Eukaryota</taxon>
        <taxon>Viridiplantae</taxon>
        <taxon>Streptophyta</taxon>
        <taxon>Embryophyta</taxon>
        <taxon>Tracheophyta</taxon>
        <taxon>Spermatophyta</taxon>
        <taxon>Magnoliopsida</taxon>
        <taxon>eudicotyledons</taxon>
        <taxon>Gunneridae</taxon>
        <taxon>Pentapetalae</taxon>
        <taxon>Caryophyllales</taxon>
        <taxon>Cactineae</taxon>
        <taxon>Cactaceae</taxon>
        <taxon>Opuntioideae</taxon>
        <taxon>Opuntia</taxon>
    </lineage>
</organism>
<dbReference type="AlphaFoldDB" id="A0A7C8YMJ8"/>
<dbReference type="EMBL" id="GISG01036899">
    <property type="protein sequence ID" value="MBA4622058.1"/>
    <property type="molecule type" value="Transcribed_RNA"/>
</dbReference>
<reference evidence="1" key="2">
    <citation type="submission" date="2020-07" db="EMBL/GenBank/DDBJ databases">
        <authorList>
            <person name="Vera ALvarez R."/>
            <person name="Arias-Moreno D.M."/>
            <person name="Jimenez-Jacinto V."/>
            <person name="Jimenez-Bremont J.F."/>
            <person name="Swaminathan K."/>
            <person name="Moose S.P."/>
            <person name="Guerrero-Gonzalez M.L."/>
            <person name="Marino-Ramirez L."/>
            <person name="Landsman D."/>
            <person name="Rodriguez-Kessler M."/>
            <person name="Delgado-Sanchez P."/>
        </authorList>
    </citation>
    <scope>NUCLEOTIDE SEQUENCE</scope>
    <source>
        <tissue evidence="1">Cladode</tissue>
    </source>
</reference>
<accession>A0A7C8YMJ8</accession>
<sequence length="103" mass="11943">MIAIPEEILGVIRTHWIKLIAQQCDLYQSCPTAASRHFFEPIFVRILDDVIESGVDIKVSQSCIRKFRGKRIELRIEFRIKELSRTVVCLRTFPHNSSSQCPL</sequence>